<sequence>MKTPKTMAKSATADPIPFNPSVLRWARERRGLTVEDVAEKLNQKPEKIATWETGVNSPTVIQARRLADIYERSFLEFFLQEPPQLKKRELVPDFRVHRGIDIDADDRGLIDLQEWAEAQRENAIDLFQVVGESIPKFPPSLSFTISDDEESSSGIARQEMAFSIADQLRLNSVERDQLPNIIRSKIEGLGILTLKASELRDFGARGLCIVQFPLPVIVFGNESPGAQLFTLVHELAHVMLGASGIISPLSTKSGIEAWCDRFSAAFLMPKEAVSQIIGSPPHVPPPFIADSVIEAVAGALKVSQHAMLVRLVHLGYVNESFYWAVKKPFFDALERKFKNFGRPKYYGSRYKNSLGELYTGLVIEAWNSGRITNHNAAEYMGIKNIQHLYDIREHFGRR</sequence>
<dbReference type="RefSeq" id="WP_177319135.1">
    <property type="nucleotide sequence ID" value="NZ_CP050898.1"/>
</dbReference>
<dbReference type="InterPro" id="IPR010982">
    <property type="entry name" value="Lambda_DNA-bd_dom_sf"/>
</dbReference>
<dbReference type="InterPro" id="IPR001387">
    <property type="entry name" value="Cro/C1-type_HTH"/>
</dbReference>
<dbReference type="CDD" id="cd00093">
    <property type="entry name" value="HTH_XRE"/>
    <property type="match status" value="1"/>
</dbReference>
<reference evidence="3 4" key="1">
    <citation type="submission" date="2020-04" db="EMBL/GenBank/DDBJ databases">
        <title>FDA dAtabase for Regulatory Grade micrObial Sequences (FDA-ARGOS): Supporting development and validation of Infectious Disease Dx tests.</title>
        <authorList>
            <person name="Sciortino C."/>
            <person name="Tallon L."/>
            <person name="Sadzewicz L."/>
            <person name="Vavikolanu K."/>
            <person name="Mehta A."/>
            <person name="Aluvathingal J."/>
            <person name="Nadendla S."/>
            <person name="Nandy P."/>
            <person name="Geyer C."/>
            <person name="Yan Y."/>
            <person name="Sichtig H."/>
        </authorList>
    </citation>
    <scope>NUCLEOTIDE SEQUENCE [LARGE SCALE GENOMIC DNA]</scope>
    <source>
        <strain evidence="3 4">FDAARGOS_633</strain>
    </source>
</reference>
<accession>A0A6H0ZLP7</accession>
<dbReference type="Gene3D" id="1.10.260.40">
    <property type="entry name" value="lambda repressor-like DNA-binding domains"/>
    <property type="match status" value="1"/>
</dbReference>
<evidence type="ECO:0000313" key="4">
    <source>
        <dbReference type="Proteomes" id="UP000500870"/>
    </source>
</evidence>
<dbReference type="Gene3D" id="1.10.10.2910">
    <property type="match status" value="1"/>
</dbReference>
<evidence type="ECO:0000313" key="3">
    <source>
        <dbReference type="EMBL" id="QIX20977.1"/>
    </source>
</evidence>
<dbReference type="InterPro" id="IPR052345">
    <property type="entry name" value="Rad_response_metalloprotease"/>
</dbReference>
<gene>
    <name evidence="3" type="ORF">FOB41_07445</name>
</gene>
<dbReference type="Proteomes" id="UP000500870">
    <property type="component" value="Chromosome 1"/>
</dbReference>
<comment type="similarity">
    <text evidence="1">Belongs to the short-chain fatty acyl-CoA assimilation regulator (ScfR) family.</text>
</comment>
<protein>
    <submittedName>
        <fullName evidence="3">Helix-turn-helix domain-containing protein</fullName>
    </submittedName>
</protein>
<dbReference type="PROSITE" id="PS50943">
    <property type="entry name" value="HTH_CROC1"/>
    <property type="match status" value="1"/>
</dbReference>
<dbReference type="SUPFAM" id="SSF47413">
    <property type="entry name" value="lambda repressor-like DNA-binding domains"/>
    <property type="match status" value="1"/>
</dbReference>
<evidence type="ECO:0000259" key="2">
    <source>
        <dbReference type="PROSITE" id="PS50943"/>
    </source>
</evidence>
<dbReference type="InterPro" id="IPR010359">
    <property type="entry name" value="IrrE_HExxH"/>
</dbReference>
<feature type="domain" description="HTH cro/C1-type" evidence="2">
    <location>
        <begin position="23"/>
        <end position="77"/>
    </location>
</feature>
<dbReference type="PANTHER" id="PTHR43236">
    <property type="entry name" value="ANTITOXIN HIGA1"/>
    <property type="match status" value="1"/>
</dbReference>
<dbReference type="Pfam" id="PF06114">
    <property type="entry name" value="Peptidase_M78"/>
    <property type="match status" value="1"/>
</dbReference>
<dbReference type="Pfam" id="PF13560">
    <property type="entry name" value="HTH_31"/>
    <property type="match status" value="1"/>
</dbReference>
<name>A0A6H0ZLP7_9HYPH</name>
<dbReference type="PANTHER" id="PTHR43236:SF2">
    <property type="entry name" value="BLL0069 PROTEIN"/>
    <property type="match status" value="1"/>
</dbReference>
<dbReference type="GO" id="GO:0003677">
    <property type="term" value="F:DNA binding"/>
    <property type="evidence" value="ECO:0007669"/>
    <property type="project" value="InterPro"/>
</dbReference>
<proteinExistence type="inferred from homology"/>
<evidence type="ECO:0000256" key="1">
    <source>
        <dbReference type="ARBA" id="ARBA00007227"/>
    </source>
</evidence>
<organism evidence="3 4">
    <name type="scientific">Agrobacterium pusense</name>
    <dbReference type="NCBI Taxonomy" id="648995"/>
    <lineage>
        <taxon>Bacteria</taxon>
        <taxon>Pseudomonadati</taxon>
        <taxon>Pseudomonadota</taxon>
        <taxon>Alphaproteobacteria</taxon>
        <taxon>Hyphomicrobiales</taxon>
        <taxon>Rhizobiaceae</taxon>
        <taxon>Rhizobium/Agrobacterium group</taxon>
        <taxon>Agrobacterium</taxon>
    </lineage>
</organism>
<dbReference type="EMBL" id="CP050898">
    <property type="protein sequence ID" value="QIX20977.1"/>
    <property type="molecule type" value="Genomic_DNA"/>
</dbReference>
<dbReference type="SMART" id="SM00530">
    <property type="entry name" value="HTH_XRE"/>
    <property type="match status" value="1"/>
</dbReference>
<dbReference type="AlphaFoldDB" id="A0A6H0ZLP7"/>